<keyword evidence="3" id="KW-1185">Reference proteome</keyword>
<organism evidence="2 3">
    <name type="scientific">Aspergillus sclerotiicarbonarius (strain CBS 121057 / IBT 28362)</name>
    <dbReference type="NCBI Taxonomy" id="1448318"/>
    <lineage>
        <taxon>Eukaryota</taxon>
        <taxon>Fungi</taxon>
        <taxon>Dikarya</taxon>
        <taxon>Ascomycota</taxon>
        <taxon>Pezizomycotina</taxon>
        <taxon>Eurotiomycetes</taxon>
        <taxon>Eurotiomycetidae</taxon>
        <taxon>Eurotiales</taxon>
        <taxon>Aspergillaceae</taxon>
        <taxon>Aspergillus</taxon>
        <taxon>Aspergillus subgen. Circumdati</taxon>
    </lineage>
</organism>
<dbReference type="AlphaFoldDB" id="A0A319DYP3"/>
<gene>
    <name evidence="2" type="ORF">BO78DRAFT_350731</name>
</gene>
<protein>
    <submittedName>
        <fullName evidence="2">Uncharacterized protein</fullName>
    </submittedName>
</protein>
<proteinExistence type="predicted"/>
<feature type="region of interest" description="Disordered" evidence="1">
    <location>
        <begin position="46"/>
        <end position="65"/>
    </location>
</feature>
<dbReference type="EMBL" id="KZ826387">
    <property type="protein sequence ID" value="PYI02932.1"/>
    <property type="molecule type" value="Genomic_DNA"/>
</dbReference>
<accession>A0A319DYP3</accession>
<dbReference type="VEuPathDB" id="FungiDB:BO78DRAFT_350731"/>
<name>A0A319DYP3_ASPSB</name>
<evidence type="ECO:0000313" key="2">
    <source>
        <dbReference type="EMBL" id="PYI02932.1"/>
    </source>
</evidence>
<dbReference type="Proteomes" id="UP000248423">
    <property type="component" value="Unassembled WGS sequence"/>
</dbReference>
<evidence type="ECO:0000256" key="1">
    <source>
        <dbReference type="SAM" id="MobiDB-lite"/>
    </source>
</evidence>
<reference evidence="2 3" key="1">
    <citation type="submission" date="2018-02" db="EMBL/GenBank/DDBJ databases">
        <title>The genomes of Aspergillus section Nigri reveals drivers in fungal speciation.</title>
        <authorList>
            <consortium name="DOE Joint Genome Institute"/>
            <person name="Vesth T.C."/>
            <person name="Nybo J."/>
            <person name="Theobald S."/>
            <person name="Brandl J."/>
            <person name="Frisvad J.C."/>
            <person name="Nielsen K.F."/>
            <person name="Lyhne E.K."/>
            <person name="Kogle M.E."/>
            <person name="Kuo A."/>
            <person name="Riley R."/>
            <person name="Clum A."/>
            <person name="Nolan M."/>
            <person name="Lipzen A."/>
            <person name="Salamov A."/>
            <person name="Henrissat B."/>
            <person name="Wiebenga A."/>
            <person name="De vries R.P."/>
            <person name="Grigoriev I.V."/>
            <person name="Mortensen U.H."/>
            <person name="Andersen M.R."/>
            <person name="Baker S.E."/>
        </authorList>
    </citation>
    <scope>NUCLEOTIDE SEQUENCE [LARGE SCALE GENOMIC DNA]</scope>
    <source>
        <strain evidence="2 3">CBS 121057</strain>
    </source>
</reference>
<dbReference type="OrthoDB" id="3531694at2759"/>
<feature type="compositionally biased region" description="Basic and acidic residues" evidence="1">
    <location>
        <begin position="46"/>
        <end position="60"/>
    </location>
</feature>
<evidence type="ECO:0000313" key="3">
    <source>
        <dbReference type="Proteomes" id="UP000248423"/>
    </source>
</evidence>
<sequence length="92" mass="10626">MFKQTAQRLYQLIGKTKLEDLPTGWQAPIDHALREQEQANPDFKCAEIRGSKPHPSHDDPSDPEDVISVRLKNDEMKTIDRIHVHKDGTVRR</sequence>